<feature type="domain" description="Cytochrome c" evidence="7">
    <location>
        <begin position="38"/>
        <end position="121"/>
    </location>
</feature>
<dbReference type="RefSeq" id="WP_034675460.1">
    <property type="nucleotide sequence ID" value="NZ_FPAP01000001.1"/>
</dbReference>
<dbReference type="STRING" id="236814.IX39_09240"/>
<dbReference type="GO" id="GO:0005506">
    <property type="term" value="F:iron ion binding"/>
    <property type="evidence" value="ECO:0007669"/>
    <property type="project" value="InterPro"/>
</dbReference>
<accession>A0A085Z8M2</accession>
<comment type="caution">
    <text evidence="8">The sequence shown here is derived from an EMBL/GenBank/DDBJ whole genome shotgun (WGS) entry which is preliminary data.</text>
</comment>
<keyword evidence="1" id="KW-0813">Transport</keyword>
<dbReference type="AlphaFoldDB" id="A0A085Z8M2"/>
<evidence type="ECO:0000256" key="5">
    <source>
        <dbReference type="ARBA" id="ARBA00023004"/>
    </source>
</evidence>
<feature type="binding site" description="covalent" evidence="6">
    <location>
        <position position="52"/>
    </location>
    <ligand>
        <name>heme c</name>
        <dbReference type="ChEBI" id="CHEBI:61717"/>
    </ligand>
</feature>
<dbReference type="PROSITE" id="PS51007">
    <property type="entry name" value="CYTC"/>
    <property type="match status" value="1"/>
</dbReference>
<name>A0A085Z8M2_9FLAO</name>
<sequence>MKKLFLTGMVSLLVFSCSKKENSEVQSTDSVDVPTPVVANVSGQALIESSDCMACHNADERMIGPSYKEIAAKYSEKDIETLASKIIEGGSGVWGDVPMQAHPQFSKDDAKKMVEYILKQKK</sequence>
<dbReference type="InterPro" id="IPR002324">
    <property type="entry name" value="Cyt_c_ID"/>
</dbReference>
<dbReference type="InterPro" id="IPR009056">
    <property type="entry name" value="Cyt_c-like_dom"/>
</dbReference>
<evidence type="ECO:0000256" key="1">
    <source>
        <dbReference type="ARBA" id="ARBA00022448"/>
    </source>
</evidence>
<keyword evidence="3 6" id="KW-0479">Metal-binding</keyword>
<comment type="PTM">
    <text evidence="6">Binds 1 heme c group covalently per subunit.</text>
</comment>
<reference evidence="8 9" key="1">
    <citation type="submission" date="2014-07" db="EMBL/GenBank/DDBJ databases">
        <title>Genome of Chryseobacterium formosense LMG 24722.</title>
        <authorList>
            <person name="Pipes S.E."/>
            <person name="Stropko S.J."/>
            <person name="Newman J.D."/>
        </authorList>
    </citation>
    <scope>NUCLEOTIDE SEQUENCE [LARGE SCALE GENOMIC DNA]</scope>
    <source>
        <strain evidence="8 9">LMG 24722</strain>
    </source>
</reference>
<dbReference type="Proteomes" id="UP000028713">
    <property type="component" value="Unassembled WGS sequence"/>
</dbReference>
<evidence type="ECO:0000256" key="6">
    <source>
        <dbReference type="PIRSR" id="PIRSR602324-1"/>
    </source>
</evidence>
<evidence type="ECO:0000256" key="4">
    <source>
        <dbReference type="ARBA" id="ARBA00022982"/>
    </source>
</evidence>
<feature type="binding site" description="covalent" evidence="6">
    <location>
        <position position="56"/>
    </location>
    <ligand>
        <name>heme c</name>
        <dbReference type="ChEBI" id="CHEBI:61717"/>
    </ligand>
</feature>
<gene>
    <name evidence="8" type="ORF">IX39_09240</name>
</gene>
<evidence type="ECO:0000313" key="9">
    <source>
        <dbReference type="Proteomes" id="UP000028713"/>
    </source>
</evidence>
<dbReference type="InterPro" id="IPR036909">
    <property type="entry name" value="Cyt_c-like_dom_sf"/>
</dbReference>
<proteinExistence type="predicted"/>
<dbReference type="PRINTS" id="PR00606">
    <property type="entry name" value="CYTCHROMECID"/>
</dbReference>
<dbReference type="EMBL" id="JPRP01000001">
    <property type="protein sequence ID" value="KFF00786.1"/>
    <property type="molecule type" value="Genomic_DNA"/>
</dbReference>
<dbReference type="Gene3D" id="1.10.760.10">
    <property type="entry name" value="Cytochrome c-like domain"/>
    <property type="match status" value="1"/>
</dbReference>
<dbReference type="Pfam" id="PF00034">
    <property type="entry name" value="Cytochrom_C"/>
    <property type="match status" value="1"/>
</dbReference>
<keyword evidence="4" id="KW-0249">Electron transport</keyword>
<dbReference type="GO" id="GO:0020037">
    <property type="term" value="F:heme binding"/>
    <property type="evidence" value="ECO:0007669"/>
    <property type="project" value="InterPro"/>
</dbReference>
<dbReference type="PROSITE" id="PS51257">
    <property type="entry name" value="PROKAR_LIPOPROTEIN"/>
    <property type="match status" value="1"/>
</dbReference>
<keyword evidence="9" id="KW-1185">Reference proteome</keyword>
<keyword evidence="5 6" id="KW-0408">Iron</keyword>
<evidence type="ECO:0000256" key="3">
    <source>
        <dbReference type="ARBA" id="ARBA00022723"/>
    </source>
</evidence>
<evidence type="ECO:0000313" key="8">
    <source>
        <dbReference type="EMBL" id="KFF00786.1"/>
    </source>
</evidence>
<keyword evidence="2 6" id="KW-0349">Heme</keyword>
<evidence type="ECO:0000259" key="7">
    <source>
        <dbReference type="PROSITE" id="PS51007"/>
    </source>
</evidence>
<dbReference type="OrthoDB" id="9814063at2"/>
<feature type="binding site" description="covalent" evidence="6">
    <location>
        <position position="99"/>
    </location>
    <ligand>
        <name>heme c</name>
        <dbReference type="ChEBI" id="CHEBI:61717"/>
    </ligand>
</feature>
<dbReference type="GO" id="GO:0009055">
    <property type="term" value="F:electron transfer activity"/>
    <property type="evidence" value="ECO:0007669"/>
    <property type="project" value="InterPro"/>
</dbReference>
<organism evidence="8 9">
    <name type="scientific">Chryseobacterium formosense</name>
    <dbReference type="NCBI Taxonomy" id="236814"/>
    <lineage>
        <taxon>Bacteria</taxon>
        <taxon>Pseudomonadati</taxon>
        <taxon>Bacteroidota</taxon>
        <taxon>Flavobacteriia</taxon>
        <taxon>Flavobacteriales</taxon>
        <taxon>Weeksellaceae</taxon>
        <taxon>Chryseobacterium group</taxon>
        <taxon>Chryseobacterium</taxon>
    </lineage>
</organism>
<dbReference type="eggNOG" id="COG4654">
    <property type="taxonomic scope" value="Bacteria"/>
</dbReference>
<protein>
    <submittedName>
        <fullName evidence="8">Cytochrome C</fullName>
    </submittedName>
</protein>
<evidence type="ECO:0000256" key="2">
    <source>
        <dbReference type="ARBA" id="ARBA00022617"/>
    </source>
</evidence>
<dbReference type="SUPFAM" id="SSF46626">
    <property type="entry name" value="Cytochrome c"/>
    <property type="match status" value="1"/>
</dbReference>